<evidence type="ECO:0000256" key="12">
    <source>
        <dbReference type="PIRNR" id="PIRNR028937"/>
    </source>
</evidence>
<evidence type="ECO:0000259" key="17">
    <source>
        <dbReference type="Pfam" id="PF05199"/>
    </source>
</evidence>
<dbReference type="EMBL" id="WWBZ02000040">
    <property type="protein sequence ID" value="KAF4304899.1"/>
    <property type="molecule type" value="Genomic_DNA"/>
</dbReference>
<comment type="subcellular location">
    <subcellularLocation>
        <location evidence="3">Membrane</location>
    </subcellularLocation>
</comment>
<dbReference type="EC" id="1.1.3.20" evidence="5 12"/>
<proteinExistence type="inferred from homology"/>
<keyword evidence="7" id="KW-0812">Transmembrane</keyword>
<accession>A0A8H4IGK3</accession>
<evidence type="ECO:0000313" key="18">
    <source>
        <dbReference type="EMBL" id="KAF4300830.1"/>
    </source>
</evidence>
<evidence type="ECO:0000256" key="14">
    <source>
        <dbReference type="SAM" id="MobiDB-lite"/>
    </source>
</evidence>
<dbReference type="InterPro" id="IPR012400">
    <property type="entry name" value="Long_Oxdase"/>
</dbReference>
<dbReference type="OrthoDB" id="269227at2759"/>
<protein>
    <recommendedName>
        <fullName evidence="5 12">Long-chain-alcohol oxidase</fullName>
        <ecNumber evidence="5 12">1.1.3.20</ecNumber>
    </recommendedName>
</protein>
<evidence type="ECO:0000259" key="15">
    <source>
        <dbReference type="Pfam" id="PF00732"/>
    </source>
</evidence>
<comment type="similarity">
    <text evidence="4 12">Belongs to the GMC oxidoreductase family.</text>
</comment>
<dbReference type="SUPFAM" id="SSF51905">
    <property type="entry name" value="FAD/NAD(P)-binding domain"/>
    <property type="match status" value="1"/>
</dbReference>
<keyword evidence="20" id="KW-1185">Reference proteome</keyword>
<evidence type="ECO:0000256" key="4">
    <source>
        <dbReference type="ARBA" id="ARBA00010790"/>
    </source>
</evidence>
<evidence type="ECO:0000256" key="10">
    <source>
        <dbReference type="ARBA" id="ARBA00023002"/>
    </source>
</evidence>
<keyword evidence="8" id="KW-0274">FAD</keyword>
<comment type="caution">
    <text evidence="18">The sequence shown here is derived from an EMBL/GenBank/DDBJ whole genome shotgun (WGS) entry which is preliminary data.</text>
</comment>
<keyword evidence="6" id="KW-0285">Flavoprotein</keyword>
<dbReference type="Gene3D" id="3.50.50.60">
    <property type="entry name" value="FAD/NAD(P)-binding domain"/>
    <property type="match status" value="2"/>
</dbReference>
<evidence type="ECO:0000256" key="13">
    <source>
        <dbReference type="PIRSR" id="PIRSR028937-1"/>
    </source>
</evidence>
<dbReference type="PANTHER" id="PTHR46056">
    <property type="entry name" value="LONG-CHAIN-ALCOHOL OXIDASE"/>
    <property type="match status" value="1"/>
</dbReference>
<dbReference type="Pfam" id="PF00890">
    <property type="entry name" value="FAD_binding_2"/>
    <property type="match status" value="1"/>
</dbReference>
<evidence type="ECO:0000256" key="2">
    <source>
        <dbReference type="ARBA" id="ARBA00003842"/>
    </source>
</evidence>
<evidence type="ECO:0000256" key="6">
    <source>
        <dbReference type="ARBA" id="ARBA00022630"/>
    </source>
</evidence>
<dbReference type="PANTHER" id="PTHR46056:SF12">
    <property type="entry name" value="LONG-CHAIN-ALCOHOL OXIDASE"/>
    <property type="match status" value="1"/>
</dbReference>
<sequence>MANSSAGTVTVKESPLPPPTGEDPLSPAQWTTLLAFADAVVPSIVPSATAKLSTQLAVDANAYATTLAHVKQFAGPDVNAQLSADYLAEKPSECLAFRDSIRRLMAQYIPADVRKQLLMVLTVLDTRAGALVMTGYSTPFAEQPVDIRIAILQNWATARTPIFRQLNRLLTTLVKQNWAKTSTTLGRILGFPRIPVHGSVGKGFEFEFIQIPPGDDPETIETDVVIVGSGCGAGVCAKNFAEAGHRVIVVEKSHYWPPEHLPMKETEGYSHLFMNGGFIISDESTVNVAAGQTFGGGGFVNWSASLQTQGYVRQEWADQGLPFFTSAEFQRSLDTVCERMGVATDPIRHNPTNNHLLEGARKLGWSHKAVPQNSGGAEHYCGYCSMGCASCEKQGPHVSFLPDAARCGAQFIEGLEVNKVLFEEKKGKKVAVGVRGLWVSRDEYGGVAGKPCVEREVIIRAKRVIVAGGTMQSPLLLLRSGLSNPNIGRHLHLHPVSFLGAAHKERTNPWEGGILTAVVNELENIDGKGHGAKLEAVTMLPSVWLTLPPWTGGLEYKEFVPRMKHMVGYISLARDRDTGRVYPDPTDGRCRVSYPLSWFDKKHVLEGVIGLAKLQYVAGASEIFTTIPRCPPFKRMESETGEEDLEGINNKKFQEWLKEIRRNGFPSPETMFLSAHQMGTCRMGASPKTSVVDPEGKVWGTEGLYVADASVFPSASGVNPMVTVMGIADWLSRNISAHMAKEQELARL</sequence>
<evidence type="ECO:0000256" key="11">
    <source>
        <dbReference type="ARBA" id="ARBA00023136"/>
    </source>
</evidence>
<evidence type="ECO:0000313" key="19">
    <source>
        <dbReference type="EMBL" id="KAF4304899.1"/>
    </source>
</evidence>
<dbReference type="GO" id="GO:0046577">
    <property type="term" value="F:long-chain-alcohol oxidase activity"/>
    <property type="evidence" value="ECO:0007669"/>
    <property type="project" value="UniProtKB-EC"/>
</dbReference>
<evidence type="ECO:0000313" key="20">
    <source>
        <dbReference type="Proteomes" id="UP000572817"/>
    </source>
</evidence>
<feature type="domain" description="Glucose-methanol-choline oxidoreductase N-terminal" evidence="15">
    <location>
        <begin position="270"/>
        <end position="496"/>
    </location>
</feature>
<evidence type="ECO:0000256" key="8">
    <source>
        <dbReference type="ARBA" id="ARBA00022827"/>
    </source>
</evidence>
<dbReference type="AlphaFoldDB" id="A0A8H4IGK3"/>
<keyword evidence="11" id="KW-0472">Membrane</keyword>
<feature type="domain" description="FAD-dependent oxidoreductase 2 FAD-binding" evidence="16">
    <location>
        <begin position="223"/>
        <end position="254"/>
    </location>
</feature>
<dbReference type="GO" id="GO:0050660">
    <property type="term" value="F:flavin adenine dinucleotide binding"/>
    <property type="evidence" value="ECO:0007669"/>
    <property type="project" value="InterPro"/>
</dbReference>
<feature type="domain" description="Glucose-methanol-choline oxidoreductase C-terminal" evidence="17">
    <location>
        <begin position="579"/>
        <end position="728"/>
    </location>
</feature>
<dbReference type="InterPro" id="IPR036188">
    <property type="entry name" value="FAD/NAD-bd_sf"/>
</dbReference>
<dbReference type="InterPro" id="IPR000172">
    <property type="entry name" value="GMC_OxRdtase_N"/>
</dbReference>
<evidence type="ECO:0000256" key="1">
    <source>
        <dbReference type="ARBA" id="ARBA00000920"/>
    </source>
</evidence>
<reference evidence="18 20" key="1">
    <citation type="submission" date="2020-04" db="EMBL/GenBank/DDBJ databases">
        <title>Genome Assembly and Annotation of Botryosphaeria dothidea sdau 11-99, a Latent Pathogen of Apple Fruit Ring Rot in China.</title>
        <authorList>
            <person name="Yu C."/>
            <person name="Diao Y."/>
            <person name="Lu Q."/>
            <person name="Zhao J."/>
            <person name="Cui S."/>
            <person name="Peng C."/>
            <person name="He B."/>
            <person name="Liu H."/>
        </authorList>
    </citation>
    <scope>NUCLEOTIDE SEQUENCE [LARGE SCALE GENOMIC DNA]</scope>
    <source>
        <strain evidence="20">sdau11-99</strain>
        <strain evidence="18">Sdau11-99</strain>
    </source>
</reference>
<dbReference type="Pfam" id="PF00732">
    <property type="entry name" value="GMC_oxred_N"/>
    <property type="match status" value="1"/>
</dbReference>
<keyword evidence="9" id="KW-1133">Transmembrane helix</keyword>
<evidence type="ECO:0000256" key="5">
    <source>
        <dbReference type="ARBA" id="ARBA00013125"/>
    </source>
</evidence>
<evidence type="ECO:0000256" key="9">
    <source>
        <dbReference type="ARBA" id="ARBA00022989"/>
    </source>
</evidence>
<comment type="function">
    <text evidence="2">Long-chain fatty alcohol oxidase involved in the omega-oxidation pathway of lipid degradation.</text>
</comment>
<comment type="catalytic activity">
    <reaction evidence="1 12">
        <text>a long-chain primary fatty alcohol + O2 = a long-chain fatty aldehyde + H2O2</text>
        <dbReference type="Rhea" id="RHEA:22756"/>
        <dbReference type="ChEBI" id="CHEBI:15379"/>
        <dbReference type="ChEBI" id="CHEBI:16240"/>
        <dbReference type="ChEBI" id="CHEBI:17176"/>
        <dbReference type="ChEBI" id="CHEBI:77396"/>
        <dbReference type="EC" id="1.1.3.20"/>
    </reaction>
</comment>
<dbReference type="InterPro" id="IPR003953">
    <property type="entry name" value="FAD-dep_OxRdtase_2_FAD-bd"/>
</dbReference>
<gene>
    <name evidence="19" type="ORF">GTA08_BOTSDO07185</name>
    <name evidence="18" type="ORF">GTA08_BOTSDO11380</name>
</gene>
<dbReference type="PIRSF" id="PIRSF028937">
    <property type="entry name" value="Lg_Ch_AO"/>
    <property type="match status" value="1"/>
</dbReference>
<dbReference type="EMBL" id="WWBZ02000082">
    <property type="protein sequence ID" value="KAF4300830.1"/>
    <property type="molecule type" value="Genomic_DNA"/>
</dbReference>
<feature type="active site" description="Proton acceptor" evidence="13">
    <location>
        <position position="676"/>
    </location>
</feature>
<dbReference type="Proteomes" id="UP000572817">
    <property type="component" value="Unassembled WGS sequence"/>
</dbReference>
<evidence type="ECO:0000256" key="7">
    <source>
        <dbReference type="ARBA" id="ARBA00022692"/>
    </source>
</evidence>
<feature type="region of interest" description="Disordered" evidence="14">
    <location>
        <begin position="1"/>
        <end position="24"/>
    </location>
</feature>
<keyword evidence="10 12" id="KW-0560">Oxidoreductase</keyword>
<dbReference type="GO" id="GO:0016020">
    <property type="term" value="C:membrane"/>
    <property type="evidence" value="ECO:0007669"/>
    <property type="project" value="UniProtKB-SubCell"/>
</dbReference>
<evidence type="ECO:0000256" key="3">
    <source>
        <dbReference type="ARBA" id="ARBA00004370"/>
    </source>
</evidence>
<dbReference type="InterPro" id="IPR007867">
    <property type="entry name" value="GMC_OxRtase_C"/>
</dbReference>
<evidence type="ECO:0000259" key="16">
    <source>
        <dbReference type="Pfam" id="PF00890"/>
    </source>
</evidence>
<name>A0A8H4IGK3_9PEZI</name>
<organism evidence="18 20">
    <name type="scientific">Botryosphaeria dothidea</name>
    <dbReference type="NCBI Taxonomy" id="55169"/>
    <lineage>
        <taxon>Eukaryota</taxon>
        <taxon>Fungi</taxon>
        <taxon>Dikarya</taxon>
        <taxon>Ascomycota</taxon>
        <taxon>Pezizomycotina</taxon>
        <taxon>Dothideomycetes</taxon>
        <taxon>Dothideomycetes incertae sedis</taxon>
        <taxon>Botryosphaeriales</taxon>
        <taxon>Botryosphaeriaceae</taxon>
        <taxon>Botryosphaeria</taxon>
    </lineage>
</organism>
<dbReference type="Pfam" id="PF05199">
    <property type="entry name" value="GMC_oxred_C"/>
    <property type="match status" value="1"/>
</dbReference>